<dbReference type="Proteomes" id="UP000473574">
    <property type="component" value="Unassembled WGS sequence"/>
</dbReference>
<evidence type="ECO:0000313" key="2">
    <source>
        <dbReference type="EMBL" id="NEZ64638.1"/>
    </source>
</evidence>
<comment type="caution">
    <text evidence="2">The sequence shown here is derived from an EMBL/GenBank/DDBJ whole genome shotgun (WGS) entry which is preliminary data.</text>
</comment>
<reference evidence="2 3" key="1">
    <citation type="journal article" date="2020" name="Microb. Ecol.">
        <title>Ecogenomics of the Marine Benthic Filamentous Cyanobacterium Adonisia.</title>
        <authorList>
            <person name="Walter J.M."/>
            <person name="Coutinho F.H."/>
            <person name="Leomil L."/>
            <person name="Hargreaves P.I."/>
            <person name="Campeao M.E."/>
            <person name="Vieira V.V."/>
            <person name="Silva B.S."/>
            <person name="Fistarol G.O."/>
            <person name="Salomon P.S."/>
            <person name="Sawabe T."/>
            <person name="Mino S."/>
            <person name="Hosokawa M."/>
            <person name="Miyashita H."/>
            <person name="Maruyama F."/>
            <person name="van Verk M.C."/>
            <person name="Dutilh B.E."/>
            <person name="Thompson C.C."/>
            <person name="Thompson F.L."/>
        </authorList>
    </citation>
    <scope>NUCLEOTIDE SEQUENCE [LARGE SCALE GENOMIC DNA]</scope>
    <source>
        <strain evidence="2 3">CCMR0082</strain>
    </source>
</reference>
<dbReference type="RefSeq" id="WP_163665070.1">
    <property type="nucleotide sequence ID" value="NZ_QZCE01000002.1"/>
</dbReference>
<organism evidence="2 3">
    <name type="scientific">Adonisia turfae CCMR0082</name>
    <dbReference type="NCBI Taxonomy" id="2304604"/>
    <lineage>
        <taxon>Bacteria</taxon>
        <taxon>Bacillati</taxon>
        <taxon>Cyanobacteriota</taxon>
        <taxon>Adonisia</taxon>
        <taxon>Adonisia turfae</taxon>
    </lineage>
</organism>
<dbReference type="EMBL" id="QZCE01000002">
    <property type="protein sequence ID" value="NEZ64638.1"/>
    <property type="molecule type" value="Genomic_DNA"/>
</dbReference>
<evidence type="ECO:0000313" key="3">
    <source>
        <dbReference type="Proteomes" id="UP000473574"/>
    </source>
</evidence>
<evidence type="ECO:0000256" key="1">
    <source>
        <dbReference type="SAM" id="MobiDB-lite"/>
    </source>
</evidence>
<proteinExistence type="predicted"/>
<protein>
    <submittedName>
        <fullName evidence="2">Uncharacterized protein</fullName>
    </submittedName>
</protein>
<dbReference type="AlphaFoldDB" id="A0A6M0S848"/>
<accession>A0A6M0S848</accession>
<name>A0A6M0S848_9CYAN</name>
<feature type="region of interest" description="Disordered" evidence="1">
    <location>
        <begin position="261"/>
        <end position="298"/>
    </location>
</feature>
<gene>
    <name evidence="2" type="ORF">D0962_17895</name>
</gene>
<sequence>MLPFRQKQTSTAISFHSIDVPGFTTIYLQKLGYITVNEAIAAEVTDNSLLESQLSSQVLTLEAIAEIMEQTGLSFEHAKAKLFGEMIQVEGAEVVTEESQNQQLALFRNMGRERYLQLGRALAQQNQDRSLIDRTATILIQGRTLYGIRLTKAARAGKEELTIGPCPFSLEKGTWLNADGQLIQTAKAVAEGDETISLKEPLKSRVGGEVAFLCGEDLTPLIGYPDWSIENTRALPVAPIDAVKKIHEFYLSERMAFTQKEDDSNMTAGKLENSSVTSEADEKLPQELIGAASTGSAA</sequence>